<dbReference type="Proteomes" id="UP000694414">
    <property type="component" value="Unplaced"/>
</dbReference>
<evidence type="ECO:0000256" key="10">
    <source>
        <dbReference type="SAM" id="MobiDB-lite"/>
    </source>
</evidence>
<sequence>MKRLLGTLLGLLSAQVCCVRGIEVEQSPPVLSLHEGASSMLWCNFSAAPRTLQWFRQNPGGHLINLFYIPSGTKQIGRLTATTVTKERRSSLYISSSQTTDSAIYFCAVEPQHSPGTCSLYTNPQQDSAPPPDTSTPQGHHRILTTDAFWLYKFGALVFITPSQYTFPSAL</sequence>
<comment type="subunit">
    <text evidence="8">Alpha-beta TR is a heterodimer composed of an alpha and beta chain; disulfide-linked. The alpha-beta TR is associated with the transmembrane signaling CD3 coreceptor proteins to form the TR-CD3 (TcR or TCR). The assembly of alpha-beta TR heterodimers with CD3 occurs in the endoplasmic reticulum where a single alpha-beta TR heterodimer associates with one CD3D-CD3E heterodimer, one CD3G-CD3E heterodimer and one CD247 homodimer forming a stable octameric structure. CD3D-CD3E and CD3G-CD3E heterodimers preferentially associate with TR alpha and TR beta chains, respectively. The association of the CD247 homodimer is the last step of TcR assembly in the endoplasmic reticulum and is required for transport to the cell surface.</text>
</comment>
<evidence type="ECO:0000256" key="5">
    <source>
        <dbReference type="ARBA" id="ARBA00023136"/>
    </source>
</evidence>
<dbReference type="GO" id="GO:0002250">
    <property type="term" value="P:adaptive immune response"/>
    <property type="evidence" value="ECO:0007669"/>
    <property type="project" value="UniProtKB-KW"/>
</dbReference>
<dbReference type="SUPFAM" id="SSF48726">
    <property type="entry name" value="Immunoglobulin"/>
    <property type="match status" value="1"/>
</dbReference>
<feature type="domain" description="Ig-like" evidence="12">
    <location>
        <begin position="22"/>
        <end position="110"/>
    </location>
</feature>
<evidence type="ECO:0000256" key="8">
    <source>
        <dbReference type="ARBA" id="ARBA00038651"/>
    </source>
</evidence>
<keyword evidence="6" id="KW-1015">Disulfide bond</keyword>
<evidence type="ECO:0000313" key="14">
    <source>
        <dbReference type="Proteomes" id="UP000694414"/>
    </source>
</evidence>
<evidence type="ECO:0000256" key="3">
    <source>
        <dbReference type="ARBA" id="ARBA00022729"/>
    </source>
</evidence>
<dbReference type="AlphaFoldDB" id="A0A8C8ZEQ2"/>
<evidence type="ECO:0000256" key="2">
    <source>
        <dbReference type="ARBA" id="ARBA00022475"/>
    </source>
</evidence>
<dbReference type="SMART" id="SM00409">
    <property type="entry name" value="IG"/>
    <property type="match status" value="1"/>
</dbReference>
<protein>
    <recommendedName>
        <fullName evidence="12">Ig-like domain-containing protein</fullName>
    </recommendedName>
</protein>
<keyword evidence="2" id="KW-1003">Cell membrane</keyword>
<keyword evidence="5" id="KW-0472">Membrane</keyword>
<dbReference type="Ensembl" id="ENSPSMT00000020600.1">
    <property type="protein sequence ID" value="ENSPSMP00000017727.1"/>
    <property type="gene ID" value="ENSPSMG00000012610.1"/>
</dbReference>
<feature type="region of interest" description="Disordered" evidence="10">
    <location>
        <begin position="118"/>
        <end position="139"/>
    </location>
</feature>
<dbReference type="InterPro" id="IPR013783">
    <property type="entry name" value="Ig-like_fold"/>
</dbReference>
<dbReference type="InterPro" id="IPR007110">
    <property type="entry name" value="Ig-like_dom"/>
</dbReference>
<name>A0A8C8ZEQ2_PROSS</name>
<evidence type="ECO:0000256" key="7">
    <source>
        <dbReference type="ARBA" id="ARBA00023180"/>
    </source>
</evidence>
<dbReference type="InterPro" id="IPR051896">
    <property type="entry name" value="TCR_alpha_variable"/>
</dbReference>
<keyword evidence="7" id="KW-0325">Glycoprotein</keyword>
<proteinExistence type="predicted"/>
<keyword evidence="4" id="KW-1064">Adaptive immunity</keyword>
<dbReference type="GO" id="GO:0042101">
    <property type="term" value="C:T cell receptor complex"/>
    <property type="evidence" value="ECO:0007669"/>
    <property type="project" value="UniProtKB-KW"/>
</dbReference>
<dbReference type="PANTHER" id="PTHR19339:SF2">
    <property type="entry name" value="T CELL RECEPTOR ALPHA VARIABLE 22"/>
    <property type="match status" value="1"/>
</dbReference>
<comment type="subcellular location">
    <subcellularLocation>
        <location evidence="1">Cell membrane</location>
    </subcellularLocation>
</comment>
<reference evidence="13" key="2">
    <citation type="submission" date="2025-09" db="UniProtKB">
        <authorList>
            <consortium name="Ensembl"/>
        </authorList>
    </citation>
    <scope>IDENTIFICATION</scope>
</reference>
<evidence type="ECO:0000256" key="11">
    <source>
        <dbReference type="SAM" id="SignalP"/>
    </source>
</evidence>
<evidence type="ECO:0000256" key="4">
    <source>
        <dbReference type="ARBA" id="ARBA00023130"/>
    </source>
</evidence>
<dbReference type="PANTHER" id="PTHR19339">
    <property type="entry name" value="T CELL RECEPTOR ALPHA VARIABLE 39"/>
    <property type="match status" value="1"/>
</dbReference>
<feature type="compositionally biased region" description="Polar residues" evidence="10">
    <location>
        <begin position="118"/>
        <end position="128"/>
    </location>
</feature>
<keyword evidence="3 11" id="KW-0732">Signal</keyword>
<feature type="chain" id="PRO_5034409072" description="Ig-like domain-containing protein" evidence="11">
    <location>
        <begin position="22"/>
        <end position="171"/>
    </location>
</feature>
<accession>A0A8C8ZEQ2</accession>
<evidence type="ECO:0000256" key="9">
    <source>
        <dbReference type="ARBA" id="ARBA00043266"/>
    </source>
</evidence>
<dbReference type="InterPro" id="IPR036179">
    <property type="entry name" value="Ig-like_dom_sf"/>
</dbReference>
<reference evidence="13" key="1">
    <citation type="submission" date="2025-08" db="UniProtKB">
        <authorList>
            <consortium name="Ensembl"/>
        </authorList>
    </citation>
    <scope>IDENTIFICATION</scope>
</reference>
<dbReference type="Gene3D" id="2.60.40.10">
    <property type="entry name" value="Immunoglobulins"/>
    <property type="match status" value="1"/>
</dbReference>
<feature type="signal peptide" evidence="11">
    <location>
        <begin position="1"/>
        <end position="21"/>
    </location>
</feature>
<evidence type="ECO:0000313" key="13">
    <source>
        <dbReference type="Ensembl" id="ENSPSMP00000017727.1"/>
    </source>
</evidence>
<dbReference type="PROSITE" id="PS50835">
    <property type="entry name" value="IG_LIKE"/>
    <property type="match status" value="1"/>
</dbReference>
<evidence type="ECO:0000259" key="12">
    <source>
        <dbReference type="PROSITE" id="PS50835"/>
    </source>
</evidence>
<organism evidence="13 14">
    <name type="scientific">Prolemur simus</name>
    <name type="common">Greater bamboo lemur</name>
    <name type="synonym">Hapalemur simus</name>
    <dbReference type="NCBI Taxonomy" id="1328070"/>
    <lineage>
        <taxon>Eukaryota</taxon>
        <taxon>Metazoa</taxon>
        <taxon>Chordata</taxon>
        <taxon>Craniata</taxon>
        <taxon>Vertebrata</taxon>
        <taxon>Euteleostomi</taxon>
        <taxon>Mammalia</taxon>
        <taxon>Eutheria</taxon>
        <taxon>Euarchontoglires</taxon>
        <taxon>Primates</taxon>
        <taxon>Strepsirrhini</taxon>
        <taxon>Lemuriformes</taxon>
        <taxon>Lemuridae</taxon>
        <taxon>Prolemur</taxon>
    </lineage>
</organism>
<dbReference type="Pfam" id="PF07686">
    <property type="entry name" value="V-set"/>
    <property type="match status" value="1"/>
</dbReference>
<keyword evidence="9" id="KW-0391">Immunity</keyword>
<keyword evidence="9" id="KW-1279">T cell receptor</keyword>
<keyword evidence="14" id="KW-1185">Reference proteome</keyword>
<dbReference type="InterPro" id="IPR003599">
    <property type="entry name" value="Ig_sub"/>
</dbReference>
<evidence type="ECO:0000256" key="6">
    <source>
        <dbReference type="ARBA" id="ARBA00023157"/>
    </source>
</evidence>
<dbReference type="GeneTree" id="ENSGT00900000140957"/>
<evidence type="ECO:0000256" key="1">
    <source>
        <dbReference type="ARBA" id="ARBA00004236"/>
    </source>
</evidence>
<dbReference type="InterPro" id="IPR013106">
    <property type="entry name" value="Ig_V-set"/>
</dbReference>